<comment type="caution">
    <text evidence="1">The sequence shown here is derived from an EMBL/GenBank/DDBJ whole genome shotgun (WGS) entry which is preliminary data.</text>
</comment>
<dbReference type="Pfam" id="PF02620">
    <property type="entry name" value="YceD"/>
    <property type="match status" value="1"/>
</dbReference>
<dbReference type="EMBL" id="RBZO01000009">
    <property type="protein sequence ID" value="RKQ16321.1"/>
    <property type="molecule type" value="Genomic_DNA"/>
</dbReference>
<evidence type="ECO:0008006" key="3">
    <source>
        <dbReference type="Google" id="ProtNLM"/>
    </source>
</evidence>
<organism evidence="1 2">
    <name type="scientific">Oceanobacillus bengalensis</name>
    <dbReference type="NCBI Taxonomy" id="1435466"/>
    <lineage>
        <taxon>Bacteria</taxon>
        <taxon>Bacillati</taxon>
        <taxon>Bacillota</taxon>
        <taxon>Bacilli</taxon>
        <taxon>Bacillales</taxon>
        <taxon>Bacillaceae</taxon>
        <taxon>Oceanobacillus</taxon>
    </lineage>
</organism>
<keyword evidence="2" id="KW-1185">Reference proteome</keyword>
<accession>A0A494Z2T1</accession>
<dbReference type="Proteomes" id="UP000281813">
    <property type="component" value="Unassembled WGS sequence"/>
</dbReference>
<dbReference type="RefSeq" id="WP_121130254.1">
    <property type="nucleotide sequence ID" value="NZ_JBHUFK010000007.1"/>
</dbReference>
<evidence type="ECO:0000313" key="2">
    <source>
        <dbReference type="Proteomes" id="UP000281813"/>
    </source>
</evidence>
<evidence type="ECO:0000313" key="1">
    <source>
        <dbReference type="EMBL" id="RKQ16321.1"/>
    </source>
</evidence>
<gene>
    <name evidence="1" type="ORF">D8M05_07520</name>
</gene>
<sequence length="175" mass="19977">MKFTLGQIRKNANNEPYKFDDLVDVSELEKMNNDIREIDSVRVSGDCTLRGNQIIFSFSIKGVMILPCARTLVDVPYPFVIKATEIFSTSSYFGEEDEQNEIHPVSGDVIDITPYILENILLEKPYRVFSEDVKSDGIENGEGWEFLSESDKKSTVDPRLQKLESLLNKKTEDNE</sequence>
<dbReference type="OrthoDB" id="9790372at2"/>
<reference evidence="1 2" key="1">
    <citation type="journal article" date="2015" name="Antonie Van Leeuwenhoek">
        <title>Oceanobacillus bengalensis sp. nov., a bacterium isolated from seawater of the Bay of Bengal.</title>
        <authorList>
            <person name="Yongchang O."/>
            <person name="Xiang W."/>
            <person name="Wang G."/>
        </authorList>
    </citation>
    <scope>NUCLEOTIDE SEQUENCE [LARGE SCALE GENOMIC DNA]</scope>
    <source>
        <strain evidence="1 2">MCCC 1K00260</strain>
    </source>
</reference>
<proteinExistence type="predicted"/>
<dbReference type="AlphaFoldDB" id="A0A494Z2T1"/>
<name>A0A494Z2T1_9BACI</name>
<dbReference type="InterPro" id="IPR003772">
    <property type="entry name" value="YceD"/>
</dbReference>
<protein>
    <recommendedName>
        <fullName evidence="3">DUF177 domain-containing protein</fullName>
    </recommendedName>
</protein>